<dbReference type="InterPro" id="IPR013087">
    <property type="entry name" value="Znf_C2H2_type"/>
</dbReference>
<evidence type="ECO:0000256" key="8">
    <source>
        <dbReference type="SAM" id="MobiDB-lite"/>
    </source>
</evidence>
<gene>
    <name evidence="10" type="ORF">V1478_015897</name>
</gene>
<evidence type="ECO:0000313" key="11">
    <source>
        <dbReference type="Proteomes" id="UP001607302"/>
    </source>
</evidence>
<comment type="subcellular location">
    <subcellularLocation>
        <location evidence="1">Nucleus</location>
    </subcellularLocation>
</comment>
<feature type="domain" description="C2H2-type" evidence="9">
    <location>
        <begin position="269"/>
        <end position="296"/>
    </location>
</feature>
<evidence type="ECO:0000313" key="10">
    <source>
        <dbReference type="EMBL" id="KAL2714712.1"/>
    </source>
</evidence>
<dbReference type="PANTHER" id="PTHR24394:SF44">
    <property type="entry name" value="ZINC FINGER PROTEIN 271-LIKE"/>
    <property type="match status" value="1"/>
</dbReference>
<organism evidence="10 11">
    <name type="scientific">Vespula squamosa</name>
    <name type="common">Southern yellow jacket</name>
    <name type="synonym">Wasp</name>
    <dbReference type="NCBI Taxonomy" id="30214"/>
    <lineage>
        <taxon>Eukaryota</taxon>
        <taxon>Metazoa</taxon>
        <taxon>Ecdysozoa</taxon>
        <taxon>Arthropoda</taxon>
        <taxon>Hexapoda</taxon>
        <taxon>Insecta</taxon>
        <taxon>Pterygota</taxon>
        <taxon>Neoptera</taxon>
        <taxon>Endopterygota</taxon>
        <taxon>Hymenoptera</taxon>
        <taxon>Apocrita</taxon>
        <taxon>Aculeata</taxon>
        <taxon>Vespoidea</taxon>
        <taxon>Vespidae</taxon>
        <taxon>Vespinae</taxon>
        <taxon>Vespula</taxon>
    </lineage>
</organism>
<proteinExistence type="predicted"/>
<dbReference type="GO" id="GO:0008270">
    <property type="term" value="F:zinc ion binding"/>
    <property type="evidence" value="ECO:0007669"/>
    <property type="project" value="UniProtKB-KW"/>
</dbReference>
<evidence type="ECO:0000256" key="5">
    <source>
        <dbReference type="ARBA" id="ARBA00022833"/>
    </source>
</evidence>
<accession>A0ABD2A2V5</accession>
<dbReference type="SUPFAM" id="SSF57667">
    <property type="entry name" value="beta-beta-alpha zinc fingers"/>
    <property type="match status" value="2"/>
</dbReference>
<evidence type="ECO:0000256" key="2">
    <source>
        <dbReference type="ARBA" id="ARBA00022723"/>
    </source>
</evidence>
<evidence type="ECO:0000256" key="3">
    <source>
        <dbReference type="ARBA" id="ARBA00022737"/>
    </source>
</evidence>
<dbReference type="PANTHER" id="PTHR24394">
    <property type="entry name" value="ZINC FINGER PROTEIN"/>
    <property type="match status" value="1"/>
</dbReference>
<dbReference type="SMART" id="SM00355">
    <property type="entry name" value="ZnF_C2H2"/>
    <property type="match status" value="5"/>
</dbReference>
<protein>
    <submittedName>
        <fullName evidence="10">Zinc finger and BTB domain-containing protein 182-like isoform X5</fullName>
    </submittedName>
</protein>
<dbReference type="GO" id="GO:0005634">
    <property type="term" value="C:nucleus"/>
    <property type="evidence" value="ECO:0007669"/>
    <property type="project" value="UniProtKB-SubCell"/>
</dbReference>
<dbReference type="Proteomes" id="UP001607302">
    <property type="component" value="Unassembled WGS sequence"/>
</dbReference>
<feature type="compositionally biased region" description="Low complexity" evidence="8">
    <location>
        <begin position="234"/>
        <end position="252"/>
    </location>
</feature>
<keyword evidence="6" id="KW-0539">Nucleus</keyword>
<evidence type="ECO:0000256" key="6">
    <source>
        <dbReference type="ARBA" id="ARBA00023242"/>
    </source>
</evidence>
<feature type="domain" description="C2H2-type" evidence="9">
    <location>
        <begin position="298"/>
        <end position="321"/>
    </location>
</feature>
<dbReference type="EMBL" id="JAUDFV010000156">
    <property type="protein sequence ID" value="KAL2714712.1"/>
    <property type="molecule type" value="Genomic_DNA"/>
</dbReference>
<evidence type="ECO:0000256" key="4">
    <source>
        <dbReference type="ARBA" id="ARBA00022771"/>
    </source>
</evidence>
<comment type="caution">
    <text evidence="10">The sequence shown here is derived from an EMBL/GenBank/DDBJ whole genome shotgun (WGS) entry which is preliminary data.</text>
</comment>
<dbReference type="AlphaFoldDB" id="A0ABD2A2V5"/>
<name>A0ABD2A2V5_VESSQ</name>
<evidence type="ECO:0000256" key="1">
    <source>
        <dbReference type="ARBA" id="ARBA00004123"/>
    </source>
</evidence>
<feature type="region of interest" description="Disordered" evidence="8">
    <location>
        <begin position="218"/>
        <end position="258"/>
    </location>
</feature>
<evidence type="ECO:0000259" key="9">
    <source>
        <dbReference type="PROSITE" id="PS50157"/>
    </source>
</evidence>
<keyword evidence="4 7" id="KW-0863">Zinc-finger</keyword>
<keyword evidence="2" id="KW-0479">Metal-binding</keyword>
<evidence type="ECO:0000256" key="7">
    <source>
        <dbReference type="PROSITE-ProRule" id="PRU00042"/>
    </source>
</evidence>
<dbReference type="PROSITE" id="PS00028">
    <property type="entry name" value="ZINC_FINGER_C2H2_1"/>
    <property type="match status" value="1"/>
</dbReference>
<dbReference type="Pfam" id="PF00096">
    <property type="entry name" value="zf-C2H2"/>
    <property type="match status" value="1"/>
</dbReference>
<dbReference type="InterPro" id="IPR036236">
    <property type="entry name" value="Znf_C2H2_sf"/>
</dbReference>
<keyword evidence="3" id="KW-0677">Repeat</keyword>
<keyword evidence="5" id="KW-0862">Zinc</keyword>
<reference evidence="10 11" key="1">
    <citation type="journal article" date="2024" name="Ann. Entomol. Soc. Am.">
        <title>Genomic analyses of the southern and eastern yellowjacket wasps (Hymenoptera: Vespidae) reveal evolutionary signatures of social life.</title>
        <authorList>
            <person name="Catto M.A."/>
            <person name="Caine P.B."/>
            <person name="Orr S.E."/>
            <person name="Hunt B.G."/>
            <person name="Goodisman M.A.D."/>
        </authorList>
    </citation>
    <scope>NUCLEOTIDE SEQUENCE [LARGE SCALE GENOMIC DNA]</scope>
    <source>
        <strain evidence="10">233</strain>
        <tissue evidence="10">Head and thorax</tissue>
    </source>
</reference>
<dbReference type="PROSITE" id="PS50157">
    <property type="entry name" value="ZINC_FINGER_C2H2_2"/>
    <property type="match status" value="4"/>
</dbReference>
<keyword evidence="11" id="KW-1185">Reference proteome</keyword>
<feature type="domain" description="C2H2-type" evidence="9">
    <location>
        <begin position="52"/>
        <end position="79"/>
    </location>
</feature>
<sequence length="321" mass="37363">MIYMMSGKKSEETRDERVRQTAEASVHLLPVQSDLQVLSSADTKYLLTGLKHTCGTCGKTYKHKHHLKRHHDFECGIDPKFKCDFCPHRTRYKDSLTKHLLARHQHLLEQNTQYSYLQRQSSSFDTGSTTGDFNSNQHLKSIFLHFWFTDTATTYNTSNWTVPTLPSTRCLRSMTMTNDNDRTTRLWGSRKYICNDCHNIFALKASLVRHKTFECNNKEQKDRQSSQKQNLVQSSSNSHSSTTTCHTSPSNTDKTISTNIIERKRSNRHPCPNCNRSYVFFTSLWRHQNYECGVEPQFICPICKAKFAQKSNLDRHVRTKH</sequence>
<feature type="domain" description="C2H2-type" evidence="9">
    <location>
        <begin position="192"/>
        <end position="219"/>
    </location>
</feature>
<dbReference type="Gene3D" id="3.30.160.60">
    <property type="entry name" value="Classic Zinc Finger"/>
    <property type="match status" value="2"/>
</dbReference>